<accession>A0AAX1KMI5</accession>
<reference evidence="3 4" key="1">
    <citation type="submission" date="2020-11" db="EMBL/GenBank/DDBJ databases">
        <title>Closed and high quality bacterial genomes of the OMM12 community.</title>
        <authorList>
            <person name="Marbouty M."/>
            <person name="Lamy-Besnier Q."/>
            <person name="Debarbieux L."/>
            <person name="Koszul R."/>
        </authorList>
    </citation>
    <scope>NUCLEOTIDE SEQUENCE [LARGE SCALE GENOMIC DNA]</scope>
    <source>
        <strain evidence="3 4">YL31</strain>
    </source>
</reference>
<name>A0AAX1KMI5_FLAPL</name>
<evidence type="ECO:0000313" key="4">
    <source>
        <dbReference type="Proteomes" id="UP000595792"/>
    </source>
</evidence>
<dbReference type="EMBL" id="CP065315">
    <property type="protein sequence ID" value="QQR06970.1"/>
    <property type="molecule type" value="Genomic_DNA"/>
</dbReference>
<feature type="coiled-coil region" evidence="1">
    <location>
        <begin position="687"/>
        <end position="738"/>
    </location>
</feature>
<evidence type="ECO:0008006" key="5">
    <source>
        <dbReference type="Google" id="ProtNLM"/>
    </source>
</evidence>
<dbReference type="RefSeq" id="WP_065534108.1">
    <property type="nucleotide sequence ID" value="NZ_CP015406.2"/>
</dbReference>
<evidence type="ECO:0000256" key="2">
    <source>
        <dbReference type="SAM" id="MobiDB-lite"/>
    </source>
</evidence>
<keyword evidence="1" id="KW-0175">Coiled coil</keyword>
<evidence type="ECO:0000313" key="3">
    <source>
        <dbReference type="EMBL" id="QQR06970.1"/>
    </source>
</evidence>
<feature type="coiled-coil region" evidence="1">
    <location>
        <begin position="1169"/>
        <end position="1382"/>
    </location>
</feature>
<proteinExistence type="predicted"/>
<feature type="region of interest" description="Disordered" evidence="2">
    <location>
        <begin position="980"/>
        <end position="1006"/>
    </location>
</feature>
<protein>
    <recommendedName>
        <fullName evidence="5">Phage tail tape measure protein</fullName>
    </recommendedName>
</protein>
<feature type="coiled-coil region" evidence="1">
    <location>
        <begin position="112"/>
        <end position="144"/>
    </location>
</feature>
<sequence length="1496" mass="163586">MAISSRYTRGIEIQIGGNATKLKTALDSANRSIRTTQSELDTLKNSLKLEWDATKFQRAQALAQKALSETEAKAELLRKALAAMGDPASFSATQKEQYEALRRELSYVEVSAQRAKAQLEEVSKSAEQAKVDQLTSQLEDADAALDTTGAKLDSVRSKLERNWDAKQFDQAQELAQQAITQTEAKAELLRQKLAAMEELGTEKTSAEYQRLEKQLVETEAAAEQAHKQLQSINQIRLDHLNKGLDEAARRLSTAGNALTAGLTVPLAAAGVASVNFSSDMQEAVNKVEVAFGNAADSVKSWSSTTLNSIGLAQGTALDMAALFGDMATSMGYSQDAAAQMSMALVNLAADLASFKNIGIDQASTALKSIFTGETESLKELGVVMTQANLEAYALAEGYTTAYTAMDQAQQVAVRYQYVLANTQNAQGDFARTSDSTANQLRIFRESLKEAAATAGDELLPVITPIIGKLNELIQTFGDLDEGTQKAVVQTGLFLAALGPMLKVTGGITTAVEAGITVYQTLRTVMAAKTADTIADTAAQMGLNAAMAANTAVTTEATAAQTGLNAAMAANPVGLLVTAIGTLLAVLGSFAVSAALTAESTDTLASSINEARQAYEDTRAELQESQASTLSMVDALARLAEEEHKTSAEKAAMLELVEQLNEAVPSLSLAYDAQTDSLNLTAEAIRSLAEAEYARQEQEAAVERLSEAYQEQISIANELEAAEESLQEAKERYAEFDGVETRNSREETSFTAAQGALIAAQGQYDRLTAAQEQNAAEIARLEQEYGKYNATAAQTAQALEDTGTAADTAADRLAALTGVLGQTQGAYELLAEAQEQQNETGYLELDTVVKLLEEYPQLSGYLVEASNGYLLADGALQDYISTQRAEYALALNEAQSAADAIVTAEADKINAINATTLATKDQLTALAELYQSMGANADNLAEGVSYYAKANEYREAAQALADAGKSLEDYDRITASMFRESAGTRSSRRASGSTSSKKTEAAKDEGTSAMEELQEWLDDVDHQIFLWSKDEAKTQAIVDLYQTMMDRVHELAEEFRAQGYEENSDEIQELQTLWWGYAEEREKIQTESREKAAAAKQEAYEAELADLQYFLDMDIISEQQYYEELARLRDQYLEENSDAWRQANVQLHNYLEQCRQEELDAAQQAYDAQLESLKAAYEAQVSALKESLEEEKAALKDRYDAEKDAAKDAYEARKDQIEAELKAEKERLNAIIDGINEEIQARRELREDEEQDDAIAEARKRLEAAEAQRDFARNEEERREWEKEVARLQEALDKAIQDKEDTQFYREKEEEKEKIEAEIDAAEEAADQAKEEAKKDYEAEIKRLEEEYKKELEALVKYYEAAISQAGRDYESAKDKAEKEKEELDPEILDIAKKENVEYNIAKDMWEANQKYKDVEGYVPYGSGKSSKKSAGSSSNAAARAASMLAGAVETAARTVTKVVNQVTRSNSASITYNAGGGMTEGQVARTVRKVLDELDR</sequence>
<feature type="compositionally biased region" description="Low complexity" evidence="2">
    <location>
        <begin position="980"/>
        <end position="995"/>
    </location>
</feature>
<dbReference type="Proteomes" id="UP000595792">
    <property type="component" value="Chromosome"/>
</dbReference>
<dbReference type="KEGG" id="fpla:A4U99_03900"/>
<feature type="coiled-coil region" evidence="1">
    <location>
        <begin position="763"/>
        <end position="797"/>
    </location>
</feature>
<organism evidence="3 4">
    <name type="scientific">Flavonifractor plautii</name>
    <name type="common">Fusobacterium plautii</name>
    <dbReference type="NCBI Taxonomy" id="292800"/>
    <lineage>
        <taxon>Bacteria</taxon>
        <taxon>Bacillati</taxon>
        <taxon>Bacillota</taxon>
        <taxon>Clostridia</taxon>
        <taxon>Eubacteriales</taxon>
        <taxon>Oscillospiraceae</taxon>
        <taxon>Flavonifractor</taxon>
    </lineage>
</organism>
<feature type="compositionally biased region" description="Basic and acidic residues" evidence="2">
    <location>
        <begin position="996"/>
        <end position="1005"/>
    </location>
</feature>
<gene>
    <name evidence="3" type="ORF">I5Q84_05665</name>
</gene>
<feature type="coiled-coil region" evidence="1">
    <location>
        <begin position="172"/>
        <end position="235"/>
    </location>
</feature>
<evidence type="ECO:0000256" key="1">
    <source>
        <dbReference type="SAM" id="Coils"/>
    </source>
</evidence>